<reference evidence="4 5" key="1">
    <citation type="journal article" date="2013" name="Genome Announc.">
        <title>Genome sequences for three denitrifying bacterial strains isolated from a uranium- and nitrate-contaminated subsurface environment.</title>
        <authorList>
            <person name="Venkatramanan R."/>
            <person name="Prakash O."/>
            <person name="Woyke T."/>
            <person name="Chain P."/>
            <person name="Goodwin L.A."/>
            <person name="Watson D."/>
            <person name="Brooks S."/>
            <person name="Kostka J.E."/>
            <person name="Green S.J."/>
        </authorList>
    </citation>
    <scope>NUCLEOTIDE SEQUENCE [LARGE SCALE GENOMIC DNA]</scope>
    <source>
        <strain evidence="4 5">1NES1</strain>
    </source>
</reference>
<keyword evidence="1" id="KW-0732">Signal</keyword>
<evidence type="ECO:0000313" key="4">
    <source>
        <dbReference type="EMBL" id="AGK56638.1"/>
    </source>
</evidence>
<dbReference type="PANTHER" id="PTHR33619">
    <property type="entry name" value="POLYSACCHARIDE EXPORT PROTEIN GFCE-RELATED"/>
    <property type="match status" value="1"/>
</dbReference>
<dbReference type="AlphaFoldDB" id="N0B135"/>
<dbReference type="GO" id="GO:0015159">
    <property type="term" value="F:polysaccharide transmembrane transporter activity"/>
    <property type="evidence" value="ECO:0007669"/>
    <property type="project" value="InterPro"/>
</dbReference>
<dbReference type="InterPro" id="IPR003715">
    <property type="entry name" value="Poly_export_N"/>
</dbReference>
<name>N0B135_9HYPH</name>
<evidence type="ECO:0000259" key="2">
    <source>
        <dbReference type="Pfam" id="PF02563"/>
    </source>
</evidence>
<dbReference type="HOGENOM" id="CLU_038343_2_0_5"/>
<dbReference type="Gene3D" id="3.10.560.10">
    <property type="entry name" value="Outer membrane lipoprotein wza domain like"/>
    <property type="match status" value="1"/>
</dbReference>
<dbReference type="Proteomes" id="UP000005952">
    <property type="component" value="Chromosome"/>
</dbReference>
<dbReference type="Pfam" id="PF10531">
    <property type="entry name" value="SLBB"/>
    <property type="match status" value="1"/>
</dbReference>
<dbReference type="InterPro" id="IPR019554">
    <property type="entry name" value="Soluble_ligand-bd"/>
</dbReference>
<evidence type="ECO:0000259" key="3">
    <source>
        <dbReference type="Pfam" id="PF10531"/>
    </source>
</evidence>
<dbReference type="PANTHER" id="PTHR33619:SF3">
    <property type="entry name" value="POLYSACCHARIDE EXPORT PROTEIN GFCE-RELATED"/>
    <property type="match status" value="1"/>
</dbReference>
<gene>
    <name evidence="4" type="ORF">HYPDE_24768</name>
</gene>
<evidence type="ECO:0000256" key="1">
    <source>
        <dbReference type="ARBA" id="ARBA00022729"/>
    </source>
</evidence>
<dbReference type="OrthoDB" id="8410640at2"/>
<proteinExistence type="predicted"/>
<dbReference type="eggNOG" id="COG1596">
    <property type="taxonomic scope" value="Bacteria"/>
</dbReference>
<dbReference type="RefSeq" id="WP_015596675.1">
    <property type="nucleotide sequence ID" value="NC_021172.1"/>
</dbReference>
<feature type="domain" description="Polysaccharide export protein N-terminal" evidence="2">
    <location>
        <begin position="68"/>
        <end position="144"/>
    </location>
</feature>
<dbReference type="EMBL" id="CP005587">
    <property type="protein sequence ID" value="AGK56638.1"/>
    <property type="molecule type" value="Genomic_DNA"/>
</dbReference>
<dbReference type="STRING" id="670307.HYPDE_24768"/>
<sequence>MTLGLSLCLSACGTTISDKLEVDASPATSAEATLSKSPAPMHSVAPGSITLPKQESLEAVRLTATSDPSSSAYKIGPLDLLDITVFRVPELSKTVQVAATGTINLPLVGEVSAAGRTAQDVERDLTQRFGVKFLQSPQVNVTIKEYNSQRVTIDGAVKKPGVYPIRGETTLLQLIATAEGLTDTAQTEIAVFRKADGKHQAAKFDVDKIRSGHEKDPEILEGDLIVVSDSSLKTTYQGLLKALPVTSIFVTLL</sequence>
<organism evidence="4 5">
    <name type="scientific">Hyphomicrobium denitrificans 1NES1</name>
    <dbReference type="NCBI Taxonomy" id="670307"/>
    <lineage>
        <taxon>Bacteria</taxon>
        <taxon>Pseudomonadati</taxon>
        <taxon>Pseudomonadota</taxon>
        <taxon>Alphaproteobacteria</taxon>
        <taxon>Hyphomicrobiales</taxon>
        <taxon>Hyphomicrobiaceae</taxon>
        <taxon>Hyphomicrobium</taxon>
    </lineage>
</organism>
<dbReference type="KEGG" id="hdt:HYPDE_24768"/>
<keyword evidence="5" id="KW-1185">Reference proteome</keyword>
<feature type="domain" description="Soluble ligand binding" evidence="3">
    <location>
        <begin position="150"/>
        <end position="198"/>
    </location>
</feature>
<dbReference type="InterPro" id="IPR049712">
    <property type="entry name" value="Poly_export"/>
</dbReference>
<protein>
    <submittedName>
        <fullName evidence="4">Polysaccharide export protein</fullName>
    </submittedName>
</protein>
<evidence type="ECO:0000313" key="5">
    <source>
        <dbReference type="Proteomes" id="UP000005952"/>
    </source>
</evidence>
<accession>N0B135</accession>
<dbReference type="Pfam" id="PF02563">
    <property type="entry name" value="Poly_export"/>
    <property type="match status" value="1"/>
</dbReference>